<evidence type="ECO:0000313" key="1">
    <source>
        <dbReference type="EMBL" id="SSW96665.1"/>
    </source>
</evidence>
<sequence length="49" mass="5837">MKTNLLMSVPDVLQSMNYDEREALKRFTYFCEREDDVESLARMLILIAH</sequence>
<name>A0A3B0M278_9GAMM</name>
<proteinExistence type="predicted"/>
<reference evidence="1" key="1">
    <citation type="submission" date="2018-04" db="EMBL/GenBank/DDBJ databases">
        <authorList>
            <person name="Go L.Y."/>
            <person name="Mitchell J.A."/>
        </authorList>
    </citation>
    <scope>NUCLEOTIDE SEQUENCE</scope>
    <source>
        <strain evidence="1">ARTV</strain>
    </source>
</reference>
<dbReference type="EMBL" id="UFQR01000047">
    <property type="protein sequence ID" value="SSW96665.1"/>
    <property type="molecule type" value="Genomic_DNA"/>
</dbReference>
<protein>
    <submittedName>
        <fullName evidence="1">Uncharacterized protein</fullName>
    </submittedName>
</protein>
<dbReference type="AlphaFoldDB" id="A0A3B0M278"/>
<accession>A0A3B0M278</accession>
<gene>
    <name evidence="1" type="ORF">ARTV_3209</name>
</gene>
<organism evidence="1">
    <name type="scientific">Arsenophonus endosymbiont of Trialeurodes vaporariorum</name>
    <dbReference type="NCBI Taxonomy" id="235567"/>
    <lineage>
        <taxon>Bacteria</taxon>
        <taxon>Pseudomonadati</taxon>
        <taxon>Pseudomonadota</taxon>
        <taxon>Gammaproteobacteria</taxon>
        <taxon>Enterobacterales</taxon>
        <taxon>Morganellaceae</taxon>
        <taxon>Arsenophonus</taxon>
    </lineage>
</organism>